<organism evidence="1 2">
    <name type="scientific">Persea americana</name>
    <name type="common">Avocado</name>
    <dbReference type="NCBI Taxonomy" id="3435"/>
    <lineage>
        <taxon>Eukaryota</taxon>
        <taxon>Viridiplantae</taxon>
        <taxon>Streptophyta</taxon>
        <taxon>Embryophyta</taxon>
        <taxon>Tracheophyta</taxon>
        <taxon>Spermatophyta</taxon>
        <taxon>Magnoliopsida</taxon>
        <taxon>Magnoliidae</taxon>
        <taxon>Laurales</taxon>
        <taxon>Lauraceae</taxon>
        <taxon>Persea</taxon>
    </lineage>
</organism>
<protein>
    <submittedName>
        <fullName evidence="1">Uncharacterized protein</fullName>
    </submittedName>
</protein>
<dbReference type="Proteomes" id="UP001234297">
    <property type="component" value="Chromosome 4"/>
</dbReference>
<sequence>MSCREREDDGGARWILAGGSGRCVQRGDMERDGSGAEAPREMKSLGGEETMKRLSSSDSLAAVISIRPSSAEDKSSEGNIRFKSILDGLEDEDYIEESGQPSEKKRRLTNDQVKALEKTFEVENKLEPERKVKLAQDLGLQPRQVAVWFQNRRARWKTKQLEKEYGLLKANYDALKLNYDSLHQDKDALLAEIGELKVILQREEKRTDSICPIKKEEMVLSDSQNKDPELNQVSGASKGSEKETDHDPDHYYLRASIWKDLKDRSSDSDCSVILNEENSPNGAISLEDFPQQMVGVTPFTSSFRLDSSYSMSSSSFNCMPFEDSKVFMNTQKACHQFLKMEENCNYFNAEEPCSFFSDEEASILSWYSSEQWT</sequence>
<reference evidence="1 2" key="1">
    <citation type="journal article" date="2022" name="Hortic Res">
        <title>A haplotype resolved chromosomal level avocado genome allows analysis of novel avocado genes.</title>
        <authorList>
            <person name="Nath O."/>
            <person name="Fletcher S.J."/>
            <person name="Hayward A."/>
            <person name="Shaw L.M."/>
            <person name="Masouleh A.K."/>
            <person name="Furtado A."/>
            <person name="Henry R.J."/>
            <person name="Mitter N."/>
        </authorList>
    </citation>
    <scope>NUCLEOTIDE SEQUENCE [LARGE SCALE GENOMIC DNA]</scope>
    <source>
        <strain evidence="2">cv. Hass</strain>
    </source>
</reference>
<gene>
    <name evidence="1" type="ORF">MRB53_015284</name>
</gene>
<evidence type="ECO:0000313" key="2">
    <source>
        <dbReference type="Proteomes" id="UP001234297"/>
    </source>
</evidence>
<dbReference type="EMBL" id="CM056812">
    <property type="protein sequence ID" value="KAJ8619098.1"/>
    <property type="molecule type" value="Genomic_DNA"/>
</dbReference>
<proteinExistence type="predicted"/>
<keyword evidence="2" id="KW-1185">Reference proteome</keyword>
<evidence type="ECO:0000313" key="1">
    <source>
        <dbReference type="EMBL" id="KAJ8619098.1"/>
    </source>
</evidence>
<name>A0ACC2KDG2_PERAE</name>
<accession>A0ACC2KDG2</accession>
<comment type="caution">
    <text evidence="1">The sequence shown here is derived from an EMBL/GenBank/DDBJ whole genome shotgun (WGS) entry which is preliminary data.</text>
</comment>